<keyword evidence="3" id="KW-1185">Reference proteome</keyword>
<sequence>MFSSMIPNNLSVFVLVCILTTVSISRQFCRKDADCPEPEQDCFMGKCFHYETVTENPNVCRDVCNKNSTCPTKMPVCKKVGMQMCCAELNAV</sequence>
<keyword evidence="1" id="KW-0732">Signal</keyword>
<comment type="caution">
    <text evidence="2">The sequence shown here is derived from an EMBL/GenBank/DDBJ whole genome shotgun (WGS) entry which is preliminary data.</text>
</comment>
<feature type="signal peptide" evidence="1">
    <location>
        <begin position="1"/>
        <end position="25"/>
    </location>
</feature>
<evidence type="ECO:0000313" key="2">
    <source>
        <dbReference type="EMBL" id="KAI1703209.1"/>
    </source>
</evidence>
<proteinExistence type="predicted"/>
<gene>
    <name evidence="2" type="ORF">DdX_15042</name>
</gene>
<feature type="chain" id="PRO_5042196010" evidence="1">
    <location>
        <begin position="26"/>
        <end position="92"/>
    </location>
</feature>
<dbReference type="AlphaFoldDB" id="A0AAD4MT96"/>
<evidence type="ECO:0000256" key="1">
    <source>
        <dbReference type="SAM" id="SignalP"/>
    </source>
</evidence>
<name>A0AAD4MT96_9BILA</name>
<reference evidence="2" key="1">
    <citation type="submission" date="2022-01" db="EMBL/GenBank/DDBJ databases">
        <title>Genome Sequence Resource for Two Populations of Ditylenchus destructor, the Migratory Endoparasitic Phytonematode.</title>
        <authorList>
            <person name="Zhang H."/>
            <person name="Lin R."/>
            <person name="Xie B."/>
        </authorList>
    </citation>
    <scope>NUCLEOTIDE SEQUENCE</scope>
    <source>
        <strain evidence="2">BazhouSP</strain>
    </source>
</reference>
<protein>
    <submittedName>
        <fullName evidence="2">Uncharacterized protein</fullName>
    </submittedName>
</protein>
<dbReference type="Proteomes" id="UP001201812">
    <property type="component" value="Unassembled WGS sequence"/>
</dbReference>
<accession>A0AAD4MT96</accession>
<evidence type="ECO:0000313" key="3">
    <source>
        <dbReference type="Proteomes" id="UP001201812"/>
    </source>
</evidence>
<dbReference type="EMBL" id="JAKKPZ010000086">
    <property type="protein sequence ID" value="KAI1703209.1"/>
    <property type="molecule type" value="Genomic_DNA"/>
</dbReference>
<organism evidence="2 3">
    <name type="scientific">Ditylenchus destructor</name>
    <dbReference type="NCBI Taxonomy" id="166010"/>
    <lineage>
        <taxon>Eukaryota</taxon>
        <taxon>Metazoa</taxon>
        <taxon>Ecdysozoa</taxon>
        <taxon>Nematoda</taxon>
        <taxon>Chromadorea</taxon>
        <taxon>Rhabditida</taxon>
        <taxon>Tylenchina</taxon>
        <taxon>Tylenchomorpha</taxon>
        <taxon>Sphaerularioidea</taxon>
        <taxon>Anguinidae</taxon>
        <taxon>Anguininae</taxon>
        <taxon>Ditylenchus</taxon>
    </lineage>
</organism>